<dbReference type="Proteomes" id="UP001642540">
    <property type="component" value="Unassembled WGS sequence"/>
</dbReference>
<sequence length="136" mass="15843">MAQQPGSPTPSKLIKKFMDQTVNASSLVPAVRHDAPRKIVVGKLTTMTWAAMFAEVYPNSVKQLEVMEPFQPLHTNSRKLADNMTKTKEKMQWEWRQKTRRMQGLHEEKFGEAEPGWERYEKAFTEEEVKAYMARK</sequence>
<name>A0ABP1RNN9_9HEXA</name>
<accession>A0ABP1RNN9</accession>
<organism evidence="1 2">
    <name type="scientific">Orchesella dallaii</name>
    <dbReference type="NCBI Taxonomy" id="48710"/>
    <lineage>
        <taxon>Eukaryota</taxon>
        <taxon>Metazoa</taxon>
        <taxon>Ecdysozoa</taxon>
        <taxon>Arthropoda</taxon>
        <taxon>Hexapoda</taxon>
        <taxon>Collembola</taxon>
        <taxon>Entomobryomorpha</taxon>
        <taxon>Entomobryoidea</taxon>
        <taxon>Orchesellidae</taxon>
        <taxon>Orchesellinae</taxon>
        <taxon>Orchesella</taxon>
    </lineage>
</organism>
<keyword evidence="2" id="KW-1185">Reference proteome</keyword>
<dbReference type="EMBL" id="CAXLJM020000090">
    <property type="protein sequence ID" value="CAL8131806.1"/>
    <property type="molecule type" value="Genomic_DNA"/>
</dbReference>
<evidence type="ECO:0000313" key="2">
    <source>
        <dbReference type="Proteomes" id="UP001642540"/>
    </source>
</evidence>
<protein>
    <submittedName>
        <fullName evidence="1">Uncharacterized protein</fullName>
    </submittedName>
</protein>
<gene>
    <name evidence="1" type="ORF">ODALV1_LOCUS24332</name>
</gene>
<evidence type="ECO:0000313" key="1">
    <source>
        <dbReference type="EMBL" id="CAL8131806.1"/>
    </source>
</evidence>
<comment type="caution">
    <text evidence="1">The sequence shown here is derived from an EMBL/GenBank/DDBJ whole genome shotgun (WGS) entry which is preliminary data.</text>
</comment>
<proteinExistence type="predicted"/>
<reference evidence="1 2" key="1">
    <citation type="submission" date="2024-08" db="EMBL/GenBank/DDBJ databases">
        <authorList>
            <person name="Cucini C."/>
            <person name="Frati F."/>
        </authorList>
    </citation>
    <scope>NUCLEOTIDE SEQUENCE [LARGE SCALE GENOMIC DNA]</scope>
</reference>